<dbReference type="PANTHER" id="PTHR38459:SF1">
    <property type="entry name" value="PROPHAGE BACTOPRENOL-LINKED GLUCOSE TRANSLOCASE HOMOLOG"/>
    <property type="match status" value="1"/>
</dbReference>
<keyword evidence="5 6" id="KW-0472">Membrane</keyword>
<feature type="transmembrane region" description="Helical" evidence="6">
    <location>
        <begin position="115"/>
        <end position="138"/>
    </location>
</feature>
<protein>
    <submittedName>
        <fullName evidence="8">GtrA family protein</fullName>
    </submittedName>
</protein>
<feature type="transmembrane region" description="Helical" evidence="6">
    <location>
        <begin position="52"/>
        <end position="70"/>
    </location>
</feature>
<dbReference type="Proteomes" id="UP000317894">
    <property type="component" value="Unassembled WGS sequence"/>
</dbReference>
<dbReference type="EMBL" id="VJWA01000001">
    <property type="protein sequence ID" value="TRW17438.1"/>
    <property type="molecule type" value="Genomic_DNA"/>
</dbReference>
<evidence type="ECO:0000256" key="6">
    <source>
        <dbReference type="SAM" id="Phobius"/>
    </source>
</evidence>
<feature type="transmembrane region" description="Helical" evidence="6">
    <location>
        <begin position="27"/>
        <end position="46"/>
    </location>
</feature>
<dbReference type="GO" id="GO:0005886">
    <property type="term" value="C:plasma membrane"/>
    <property type="evidence" value="ECO:0007669"/>
    <property type="project" value="TreeGrafter"/>
</dbReference>
<keyword evidence="3 6" id="KW-0812">Transmembrane</keyword>
<evidence type="ECO:0000256" key="5">
    <source>
        <dbReference type="ARBA" id="ARBA00023136"/>
    </source>
</evidence>
<feature type="domain" description="GtrA/DPMS transmembrane" evidence="7">
    <location>
        <begin position="26"/>
        <end position="138"/>
    </location>
</feature>
<keyword evidence="4 6" id="KW-1133">Transmembrane helix</keyword>
<reference evidence="8 9" key="1">
    <citation type="submission" date="2019-07" db="EMBL/GenBank/DDBJ databases">
        <title>Novel species isolated from glacier.</title>
        <authorList>
            <person name="Liu Q."/>
            <person name="Xin Y.-H."/>
        </authorList>
    </citation>
    <scope>NUCLEOTIDE SEQUENCE [LARGE SCALE GENOMIC DNA]</scope>
    <source>
        <strain evidence="8 9">LB1R16</strain>
    </source>
</reference>
<name>A0A552UGT9_9SPHN</name>
<evidence type="ECO:0000259" key="7">
    <source>
        <dbReference type="Pfam" id="PF04138"/>
    </source>
</evidence>
<dbReference type="OrthoDB" id="8454931at2"/>
<dbReference type="GO" id="GO:0000271">
    <property type="term" value="P:polysaccharide biosynthetic process"/>
    <property type="evidence" value="ECO:0007669"/>
    <property type="project" value="InterPro"/>
</dbReference>
<evidence type="ECO:0000313" key="9">
    <source>
        <dbReference type="Proteomes" id="UP000317894"/>
    </source>
</evidence>
<dbReference type="PANTHER" id="PTHR38459">
    <property type="entry name" value="PROPHAGE BACTOPRENOL-LINKED GLUCOSE TRANSLOCASE HOMOLOG"/>
    <property type="match status" value="1"/>
</dbReference>
<accession>A0A552UGT9</accession>
<dbReference type="InterPro" id="IPR051401">
    <property type="entry name" value="GtrA_CellWall_Glycosyl"/>
</dbReference>
<gene>
    <name evidence="8" type="ORF">FMM06_04545</name>
</gene>
<dbReference type="AlphaFoldDB" id="A0A552UGT9"/>
<evidence type="ECO:0000313" key="8">
    <source>
        <dbReference type="EMBL" id="TRW17438.1"/>
    </source>
</evidence>
<evidence type="ECO:0000256" key="3">
    <source>
        <dbReference type="ARBA" id="ARBA00022692"/>
    </source>
</evidence>
<sequence length="148" mass="15699">MAGPDRTVAGRRRVTDWRPLAGKAARYLVTGGTAALVDIGCFTLALEAGIAIVPAATLSFMVGAVVNYWLSARFVFRQKRSLRGYLLFVAVATLGLILNVTLTALIAAHTPVPPVLAKVIAIAIGFVFNFTLNVLVVFRARDGDAASI</sequence>
<comment type="similarity">
    <text evidence="2">Belongs to the GtrA family.</text>
</comment>
<dbReference type="InterPro" id="IPR007267">
    <property type="entry name" value="GtrA_DPMS_TM"/>
</dbReference>
<dbReference type="Pfam" id="PF04138">
    <property type="entry name" value="GtrA_DPMS_TM"/>
    <property type="match status" value="1"/>
</dbReference>
<organism evidence="8 9">
    <name type="scientific">Glacieibacterium frigidum</name>
    <dbReference type="NCBI Taxonomy" id="2593303"/>
    <lineage>
        <taxon>Bacteria</taxon>
        <taxon>Pseudomonadati</taxon>
        <taxon>Pseudomonadota</taxon>
        <taxon>Alphaproteobacteria</taxon>
        <taxon>Sphingomonadales</taxon>
        <taxon>Sphingosinicellaceae</taxon>
        <taxon>Glacieibacterium</taxon>
    </lineage>
</organism>
<evidence type="ECO:0000256" key="4">
    <source>
        <dbReference type="ARBA" id="ARBA00022989"/>
    </source>
</evidence>
<comment type="subcellular location">
    <subcellularLocation>
        <location evidence="1">Membrane</location>
        <topology evidence="1">Multi-pass membrane protein</topology>
    </subcellularLocation>
</comment>
<keyword evidence="9" id="KW-1185">Reference proteome</keyword>
<evidence type="ECO:0000256" key="1">
    <source>
        <dbReference type="ARBA" id="ARBA00004141"/>
    </source>
</evidence>
<evidence type="ECO:0000256" key="2">
    <source>
        <dbReference type="ARBA" id="ARBA00009399"/>
    </source>
</evidence>
<comment type="caution">
    <text evidence="8">The sequence shown here is derived from an EMBL/GenBank/DDBJ whole genome shotgun (WGS) entry which is preliminary data.</text>
</comment>
<feature type="transmembrane region" description="Helical" evidence="6">
    <location>
        <begin position="82"/>
        <end position="109"/>
    </location>
</feature>
<proteinExistence type="inferred from homology"/>